<dbReference type="EMBL" id="QEFC01002462">
    <property type="protein sequence ID" value="KAE9452018.1"/>
    <property type="molecule type" value="Genomic_DNA"/>
</dbReference>
<comment type="caution">
    <text evidence="7">The sequence shown here is derived from an EMBL/GenBank/DDBJ whole genome shotgun (WGS) entry which is preliminary data.</text>
</comment>
<feature type="transmembrane region" description="Helical" evidence="5">
    <location>
        <begin position="40"/>
        <end position="66"/>
    </location>
</feature>
<dbReference type="OrthoDB" id="764273at2759"/>
<dbReference type="InterPro" id="IPR044839">
    <property type="entry name" value="NDR1-like"/>
</dbReference>
<protein>
    <recommendedName>
        <fullName evidence="6">Late embryogenesis abundant protein LEA-2 subgroup domain-containing protein</fullName>
    </recommendedName>
</protein>
<evidence type="ECO:0000259" key="6">
    <source>
        <dbReference type="Pfam" id="PF03168"/>
    </source>
</evidence>
<dbReference type="GO" id="GO:0098542">
    <property type="term" value="P:defense response to other organism"/>
    <property type="evidence" value="ECO:0007669"/>
    <property type="project" value="InterPro"/>
</dbReference>
<dbReference type="Pfam" id="PF03168">
    <property type="entry name" value="LEA_2"/>
    <property type="match status" value="1"/>
</dbReference>
<proteinExistence type="predicted"/>
<evidence type="ECO:0000256" key="5">
    <source>
        <dbReference type="SAM" id="Phobius"/>
    </source>
</evidence>
<comment type="subcellular location">
    <subcellularLocation>
        <location evidence="1">Membrane</location>
        <topology evidence="1">Single-pass membrane protein</topology>
    </subcellularLocation>
</comment>
<dbReference type="Proteomes" id="UP000428333">
    <property type="component" value="Linkage Group LG09"/>
</dbReference>
<evidence type="ECO:0000256" key="4">
    <source>
        <dbReference type="ARBA" id="ARBA00023136"/>
    </source>
</evidence>
<dbReference type="Gene3D" id="2.60.40.1820">
    <property type="match status" value="1"/>
</dbReference>
<feature type="domain" description="Late embryogenesis abundant protein LEA-2 subgroup" evidence="6">
    <location>
        <begin position="103"/>
        <end position="203"/>
    </location>
</feature>
<dbReference type="AlphaFoldDB" id="A0A6A4LBT0"/>
<keyword evidence="8" id="KW-1185">Reference proteome</keyword>
<dbReference type="PANTHER" id="PTHR31234:SF65">
    <property type="entry name" value="LATE EMBRYOGENESIS ABUNDANT PROTEIN, LEA_2 SUBGROUP"/>
    <property type="match status" value="1"/>
</dbReference>
<reference evidence="7 8" key="1">
    <citation type="journal article" date="2019" name="Genome Biol. Evol.">
        <title>The Rhododendron genome and chromosomal organization provide insight into shared whole-genome duplications across the heath family (Ericaceae).</title>
        <authorList>
            <person name="Soza V.L."/>
            <person name="Lindsley D."/>
            <person name="Waalkes A."/>
            <person name="Ramage E."/>
            <person name="Patwardhan R.P."/>
            <person name="Burton J.N."/>
            <person name="Adey A."/>
            <person name="Kumar A."/>
            <person name="Qiu R."/>
            <person name="Shendure J."/>
            <person name="Hall B."/>
        </authorList>
    </citation>
    <scope>NUCLEOTIDE SEQUENCE [LARGE SCALE GENOMIC DNA]</scope>
    <source>
        <strain evidence="7">RSF 1966-606</strain>
    </source>
</reference>
<dbReference type="PANTHER" id="PTHR31234">
    <property type="entry name" value="LATE EMBRYOGENESIS ABUNDANT (LEA) HYDROXYPROLINE-RICH GLYCOPROTEIN FAMILY"/>
    <property type="match status" value="1"/>
</dbReference>
<dbReference type="InterPro" id="IPR004864">
    <property type="entry name" value="LEA_2"/>
</dbReference>
<dbReference type="GO" id="GO:0016020">
    <property type="term" value="C:membrane"/>
    <property type="evidence" value="ECO:0007669"/>
    <property type="project" value="UniProtKB-SubCell"/>
</dbReference>
<gene>
    <name evidence="7" type="ORF">C3L33_16087</name>
</gene>
<organism evidence="7 8">
    <name type="scientific">Rhododendron williamsianum</name>
    <dbReference type="NCBI Taxonomy" id="262921"/>
    <lineage>
        <taxon>Eukaryota</taxon>
        <taxon>Viridiplantae</taxon>
        <taxon>Streptophyta</taxon>
        <taxon>Embryophyta</taxon>
        <taxon>Tracheophyta</taxon>
        <taxon>Spermatophyta</taxon>
        <taxon>Magnoliopsida</taxon>
        <taxon>eudicotyledons</taxon>
        <taxon>Gunneridae</taxon>
        <taxon>Pentapetalae</taxon>
        <taxon>asterids</taxon>
        <taxon>Ericales</taxon>
        <taxon>Ericaceae</taxon>
        <taxon>Ericoideae</taxon>
        <taxon>Rhodoreae</taxon>
        <taxon>Rhododendron</taxon>
    </lineage>
</organism>
<evidence type="ECO:0000256" key="2">
    <source>
        <dbReference type="ARBA" id="ARBA00022692"/>
    </source>
</evidence>
<name>A0A6A4LBT0_9ERIC</name>
<accession>A0A6A4LBT0</accession>
<evidence type="ECO:0000256" key="1">
    <source>
        <dbReference type="ARBA" id="ARBA00004167"/>
    </source>
</evidence>
<keyword evidence="4 5" id="KW-0472">Membrane</keyword>
<feature type="non-terminal residue" evidence="7">
    <location>
        <position position="1"/>
    </location>
</feature>
<sequence>MAEKKEQVKPLAPASHRQYFTDDNDAVFPPDSKKQRHRKYVQCCGCIAALMLIQAVVILVLIFTVFRIKDPKLKMNSVRISGLDSTNLSNLTALTNITVTADVSIKNPNVAAFKFSNVTTTTVYYGGEAVGEGRNQPGVAAAQRTLRLNVTVELAVGKLLGVPRLVRDLRFGELNVSTYTRVGGRVKILGLFKKHVVVKMNCTMSVNVTSLEIGDQSCWRGVSM</sequence>
<evidence type="ECO:0000313" key="8">
    <source>
        <dbReference type="Proteomes" id="UP000428333"/>
    </source>
</evidence>
<dbReference type="SUPFAM" id="SSF117070">
    <property type="entry name" value="LEA14-like"/>
    <property type="match status" value="1"/>
</dbReference>
<evidence type="ECO:0000256" key="3">
    <source>
        <dbReference type="ARBA" id="ARBA00022989"/>
    </source>
</evidence>
<keyword evidence="2 5" id="KW-0812">Transmembrane</keyword>
<keyword evidence="3 5" id="KW-1133">Transmembrane helix</keyword>
<evidence type="ECO:0000313" key="7">
    <source>
        <dbReference type="EMBL" id="KAE9452018.1"/>
    </source>
</evidence>